<comment type="caution">
    <text evidence="2">The sequence shown here is derived from an EMBL/GenBank/DDBJ whole genome shotgun (WGS) entry which is preliminary data.</text>
</comment>
<feature type="transmembrane region" description="Helical" evidence="1">
    <location>
        <begin position="143"/>
        <end position="165"/>
    </location>
</feature>
<dbReference type="EMBL" id="BLAE01000055">
    <property type="protein sequence ID" value="GES14166.1"/>
    <property type="molecule type" value="Genomic_DNA"/>
</dbReference>
<feature type="transmembrane region" description="Helical" evidence="1">
    <location>
        <begin position="112"/>
        <end position="131"/>
    </location>
</feature>
<keyword evidence="1" id="KW-1133">Transmembrane helix</keyword>
<accession>A0A5M3X0H3</accession>
<keyword evidence="1" id="KW-0472">Membrane</keyword>
<feature type="transmembrane region" description="Helical" evidence="1">
    <location>
        <begin position="27"/>
        <end position="47"/>
    </location>
</feature>
<dbReference type="AlphaFoldDB" id="A0A5M3X0H3"/>
<keyword evidence="1" id="KW-0812">Transmembrane</keyword>
<proteinExistence type="predicted"/>
<reference evidence="2 3" key="1">
    <citation type="submission" date="2019-10" db="EMBL/GenBank/DDBJ databases">
        <title>Whole genome shotgun sequence of Acrocarpospora macrocephala NBRC 16266.</title>
        <authorList>
            <person name="Ichikawa N."/>
            <person name="Kimura A."/>
            <person name="Kitahashi Y."/>
            <person name="Komaki H."/>
            <person name="Oguchi A."/>
        </authorList>
    </citation>
    <scope>NUCLEOTIDE SEQUENCE [LARGE SCALE GENOMIC DNA]</scope>
    <source>
        <strain evidence="2 3">NBRC 16266</strain>
    </source>
</reference>
<protein>
    <submittedName>
        <fullName evidence="2">Uncharacterized protein</fullName>
    </submittedName>
</protein>
<evidence type="ECO:0000256" key="1">
    <source>
        <dbReference type="SAM" id="Phobius"/>
    </source>
</evidence>
<feature type="transmembrane region" description="Helical" evidence="1">
    <location>
        <begin position="53"/>
        <end position="70"/>
    </location>
</feature>
<sequence>MDLARLIVSASMGGVDSGRPMFRALRAGVFAVVCVLTSLGMHVLAGGAGVRPVTLAGAAAATGVGAFLLARRRRGFAALLPAAFAAQYGMHRLFGAGAVVDTDGHHSGGLSTALGMVLAHALVATLSAWWLERGENALATLIRLLACSLLDLLRLLAATLVVIPVRSVAPITGPAPAITGSQIFTWTLCRRGPPRH</sequence>
<evidence type="ECO:0000313" key="3">
    <source>
        <dbReference type="Proteomes" id="UP000331127"/>
    </source>
</evidence>
<gene>
    <name evidence="2" type="ORF">Amac_077630</name>
</gene>
<name>A0A5M3X0H3_9ACTN</name>
<dbReference type="Proteomes" id="UP000331127">
    <property type="component" value="Unassembled WGS sequence"/>
</dbReference>
<keyword evidence="3" id="KW-1185">Reference proteome</keyword>
<evidence type="ECO:0000313" key="2">
    <source>
        <dbReference type="EMBL" id="GES14166.1"/>
    </source>
</evidence>
<organism evidence="2 3">
    <name type="scientific">Acrocarpospora macrocephala</name>
    <dbReference type="NCBI Taxonomy" id="150177"/>
    <lineage>
        <taxon>Bacteria</taxon>
        <taxon>Bacillati</taxon>
        <taxon>Actinomycetota</taxon>
        <taxon>Actinomycetes</taxon>
        <taxon>Streptosporangiales</taxon>
        <taxon>Streptosporangiaceae</taxon>
        <taxon>Acrocarpospora</taxon>
    </lineage>
</organism>
<feature type="transmembrane region" description="Helical" evidence="1">
    <location>
        <begin position="77"/>
        <end position="100"/>
    </location>
</feature>